<protein>
    <submittedName>
        <fullName evidence="1">Uncharacterized protein</fullName>
    </submittedName>
</protein>
<dbReference type="Proteomes" id="UP000517547">
    <property type="component" value="Unassembled WGS sequence"/>
</dbReference>
<comment type="caution">
    <text evidence="1">The sequence shown here is derived from an EMBL/GenBank/DDBJ whole genome shotgun (WGS) entry which is preliminary data.</text>
</comment>
<proteinExistence type="predicted"/>
<name>A0A7Y7XX83_9PSED</name>
<sequence length="146" mass="17001">MDLHKISNHKSEIDGQFPAFEPIQGEELTTLKNKIYKIFSKKFNIDLPLDMVKTQEIVSSRFPKNASEENFSLSEAFEYFGTHPKDQVYVNWGKFDDIDRMPTSDLIRAFSSVWYSESDDIEIFDEDLSWMVAVAHDGTVELRFSF</sequence>
<reference evidence="1 2" key="1">
    <citation type="submission" date="2020-04" db="EMBL/GenBank/DDBJ databases">
        <title>Molecular characterization of pseudomonads from Agaricus bisporus reveal novel blotch 2 pathogens in Western Europe.</title>
        <authorList>
            <person name="Taparia T."/>
            <person name="Krijger M."/>
            <person name="Haynes E."/>
            <person name="Elpinstone J.G."/>
            <person name="Noble R."/>
            <person name="Van Der Wolf J."/>
        </authorList>
    </citation>
    <scope>NUCLEOTIDE SEQUENCE [LARGE SCALE GENOMIC DNA]</scope>
    <source>
        <strain evidence="1 2">IPO3738</strain>
    </source>
</reference>
<organism evidence="1 2">
    <name type="scientific">Pseudomonas gingeri</name>
    <dbReference type="NCBI Taxonomy" id="117681"/>
    <lineage>
        <taxon>Bacteria</taxon>
        <taxon>Pseudomonadati</taxon>
        <taxon>Pseudomonadota</taxon>
        <taxon>Gammaproteobacteria</taxon>
        <taxon>Pseudomonadales</taxon>
        <taxon>Pseudomonadaceae</taxon>
        <taxon>Pseudomonas</taxon>
    </lineage>
</organism>
<accession>A0A7Y7XX83</accession>
<evidence type="ECO:0000313" key="2">
    <source>
        <dbReference type="Proteomes" id="UP000517547"/>
    </source>
</evidence>
<evidence type="ECO:0000313" key="1">
    <source>
        <dbReference type="EMBL" id="NWC13043.1"/>
    </source>
</evidence>
<dbReference type="AlphaFoldDB" id="A0A7Y7XX83"/>
<gene>
    <name evidence="1" type="ORF">HX845_05305</name>
</gene>
<dbReference type="RefSeq" id="WP_017126673.1">
    <property type="nucleotide sequence ID" value="NZ_JACAQE010000001.1"/>
</dbReference>
<dbReference type="EMBL" id="JACAQE010000001">
    <property type="protein sequence ID" value="NWC13043.1"/>
    <property type="molecule type" value="Genomic_DNA"/>
</dbReference>